<sequence>MLVHEIRAPVRLSAQCGTVQSHDRGHKNYILVHKIRAPVIHSKLLVEANVLPWSASLWAFTLSYITYKISRLGKPPFPVPDMRFVHAGLAISHTSTSYDSAIANTFLIEELLDTSSSGFVKFINNSSAQPVEAAMSAHLDICMFLTFTQHLQYWKSGEAIFLPDLQGTTSVLTDPQIITNPSFAVRDVELFGDGNVPQAFENFPLEHHCNRFCTWFEVPSFKAQGTSAS</sequence>
<dbReference type="InterPro" id="IPR011009">
    <property type="entry name" value="Kinase-like_dom_sf"/>
</dbReference>
<dbReference type="EMBL" id="JARJCW010000034">
    <property type="protein sequence ID" value="KAJ7208213.1"/>
    <property type="molecule type" value="Genomic_DNA"/>
</dbReference>
<evidence type="ECO:0000313" key="6">
    <source>
        <dbReference type="Proteomes" id="UP001219525"/>
    </source>
</evidence>
<dbReference type="GO" id="GO:0005524">
    <property type="term" value="F:ATP binding"/>
    <property type="evidence" value="ECO:0007669"/>
    <property type="project" value="InterPro"/>
</dbReference>
<accession>A0AAD6VBV8</accession>
<evidence type="ECO:0000256" key="3">
    <source>
        <dbReference type="ARBA" id="ARBA00022777"/>
    </source>
</evidence>
<dbReference type="InterPro" id="IPR004166">
    <property type="entry name" value="a-kinase_dom"/>
</dbReference>
<gene>
    <name evidence="5" type="ORF">GGX14DRAFT_633733</name>
</gene>
<dbReference type="Gene3D" id="3.20.200.10">
    <property type="entry name" value="MHCK/EF2 kinase"/>
    <property type="match status" value="1"/>
</dbReference>
<name>A0AAD6VBV8_9AGAR</name>
<evidence type="ECO:0000259" key="4">
    <source>
        <dbReference type="PROSITE" id="PS51158"/>
    </source>
</evidence>
<comment type="caution">
    <text evidence="5">The sequence shown here is derived from an EMBL/GenBank/DDBJ whole genome shotgun (WGS) entry which is preliminary data.</text>
</comment>
<evidence type="ECO:0000256" key="2">
    <source>
        <dbReference type="ARBA" id="ARBA00022679"/>
    </source>
</evidence>
<dbReference type="AlphaFoldDB" id="A0AAD6VBV8"/>
<proteinExistence type="predicted"/>
<evidence type="ECO:0000313" key="5">
    <source>
        <dbReference type="EMBL" id="KAJ7208213.1"/>
    </source>
</evidence>
<keyword evidence="3" id="KW-0418">Kinase</keyword>
<dbReference type="Pfam" id="PF02816">
    <property type="entry name" value="Alpha_kinase"/>
    <property type="match status" value="1"/>
</dbReference>
<reference evidence="5" key="1">
    <citation type="submission" date="2023-03" db="EMBL/GenBank/DDBJ databases">
        <title>Massive genome expansion in bonnet fungi (Mycena s.s.) driven by repeated elements and novel gene families across ecological guilds.</title>
        <authorList>
            <consortium name="Lawrence Berkeley National Laboratory"/>
            <person name="Harder C.B."/>
            <person name="Miyauchi S."/>
            <person name="Viragh M."/>
            <person name="Kuo A."/>
            <person name="Thoen E."/>
            <person name="Andreopoulos B."/>
            <person name="Lu D."/>
            <person name="Skrede I."/>
            <person name="Drula E."/>
            <person name="Henrissat B."/>
            <person name="Morin E."/>
            <person name="Kohler A."/>
            <person name="Barry K."/>
            <person name="LaButti K."/>
            <person name="Morin E."/>
            <person name="Salamov A."/>
            <person name="Lipzen A."/>
            <person name="Mereny Z."/>
            <person name="Hegedus B."/>
            <person name="Baldrian P."/>
            <person name="Stursova M."/>
            <person name="Weitz H."/>
            <person name="Taylor A."/>
            <person name="Grigoriev I.V."/>
            <person name="Nagy L.G."/>
            <person name="Martin F."/>
            <person name="Kauserud H."/>
        </authorList>
    </citation>
    <scope>NUCLEOTIDE SEQUENCE</scope>
    <source>
        <strain evidence="5">9144</strain>
    </source>
</reference>
<keyword evidence="2" id="KW-0808">Transferase</keyword>
<protein>
    <recommendedName>
        <fullName evidence="4">Alpha-type protein kinase domain-containing protein</fullName>
    </recommendedName>
</protein>
<evidence type="ECO:0000256" key="1">
    <source>
        <dbReference type="ARBA" id="ARBA00022527"/>
    </source>
</evidence>
<dbReference type="PROSITE" id="PS51158">
    <property type="entry name" value="ALPHA_KINASE"/>
    <property type="match status" value="1"/>
</dbReference>
<dbReference type="Proteomes" id="UP001219525">
    <property type="component" value="Unassembled WGS sequence"/>
</dbReference>
<keyword evidence="6" id="KW-1185">Reference proteome</keyword>
<feature type="domain" description="Alpha-type protein kinase" evidence="4">
    <location>
        <begin position="1"/>
        <end position="221"/>
    </location>
</feature>
<dbReference type="GO" id="GO:0004674">
    <property type="term" value="F:protein serine/threonine kinase activity"/>
    <property type="evidence" value="ECO:0007669"/>
    <property type="project" value="UniProtKB-KW"/>
</dbReference>
<dbReference type="SUPFAM" id="SSF56112">
    <property type="entry name" value="Protein kinase-like (PK-like)"/>
    <property type="match status" value="1"/>
</dbReference>
<organism evidence="5 6">
    <name type="scientific">Mycena pura</name>
    <dbReference type="NCBI Taxonomy" id="153505"/>
    <lineage>
        <taxon>Eukaryota</taxon>
        <taxon>Fungi</taxon>
        <taxon>Dikarya</taxon>
        <taxon>Basidiomycota</taxon>
        <taxon>Agaricomycotina</taxon>
        <taxon>Agaricomycetes</taxon>
        <taxon>Agaricomycetidae</taxon>
        <taxon>Agaricales</taxon>
        <taxon>Marasmiineae</taxon>
        <taxon>Mycenaceae</taxon>
        <taxon>Mycena</taxon>
    </lineage>
</organism>
<keyword evidence="1" id="KW-0723">Serine/threonine-protein kinase</keyword>